<evidence type="ECO:0000313" key="2">
    <source>
        <dbReference type="Proteomes" id="UP001596250"/>
    </source>
</evidence>
<protein>
    <recommendedName>
        <fullName evidence="3">WYL domain-containing protein</fullName>
    </recommendedName>
</protein>
<gene>
    <name evidence="1" type="ORF">ACFPXP_09050</name>
</gene>
<keyword evidence="2" id="KW-1185">Reference proteome</keyword>
<comment type="caution">
    <text evidence="1">The sequence shown here is derived from an EMBL/GenBank/DDBJ whole genome shotgun (WGS) entry which is preliminary data.</text>
</comment>
<organism evidence="1 2">
    <name type="scientific">Marinicrinis lubricantis</name>
    <dbReference type="NCBI Taxonomy" id="2086470"/>
    <lineage>
        <taxon>Bacteria</taxon>
        <taxon>Bacillati</taxon>
        <taxon>Bacillota</taxon>
        <taxon>Bacilli</taxon>
        <taxon>Bacillales</taxon>
        <taxon>Paenibacillaceae</taxon>
    </lineage>
</organism>
<name>A0ABW1INB8_9BACL</name>
<dbReference type="RefSeq" id="WP_379893892.1">
    <property type="nucleotide sequence ID" value="NZ_CBCSCT010000094.1"/>
</dbReference>
<evidence type="ECO:0000313" key="1">
    <source>
        <dbReference type="EMBL" id="MFC5986567.1"/>
    </source>
</evidence>
<reference evidence="2" key="1">
    <citation type="journal article" date="2019" name="Int. J. Syst. Evol. Microbiol.">
        <title>The Global Catalogue of Microorganisms (GCM) 10K type strain sequencing project: providing services to taxonomists for standard genome sequencing and annotation.</title>
        <authorList>
            <consortium name="The Broad Institute Genomics Platform"/>
            <consortium name="The Broad Institute Genome Sequencing Center for Infectious Disease"/>
            <person name="Wu L."/>
            <person name="Ma J."/>
        </authorList>
    </citation>
    <scope>NUCLEOTIDE SEQUENCE [LARGE SCALE GENOMIC DNA]</scope>
    <source>
        <strain evidence="2">CCM 8749</strain>
    </source>
</reference>
<dbReference type="EMBL" id="JBHSQV010000117">
    <property type="protein sequence ID" value="MFC5986567.1"/>
    <property type="molecule type" value="Genomic_DNA"/>
</dbReference>
<sequence>MEWKERNTRQHAAHMIWKMYKRDDGSGYLWRVIFKKRYSVLECFLLGIGHSATVVKPPELIHCMKHNASEILSKYKQTSQ</sequence>
<proteinExistence type="predicted"/>
<dbReference type="Proteomes" id="UP001596250">
    <property type="component" value="Unassembled WGS sequence"/>
</dbReference>
<evidence type="ECO:0008006" key="3">
    <source>
        <dbReference type="Google" id="ProtNLM"/>
    </source>
</evidence>
<accession>A0ABW1INB8</accession>